<dbReference type="InterPro" id="IPR012337">
    <property type="entry name" value="RNaseH-like_sf"/>
</dbReference>
<evidence type="ECO:0000313" key="4">
    <source>
        <dbReference type="Proteomes" id="UP000310636"/>
    </source>
</evidence>
<dbReference type="OrthoDB" id="501284at2"/>
<accession>A0A4V3WDN0</accession>
<dbReference type="PROSITE" id="PS50994">
    <property type="entry name" value="INTEGRASE"/>
    <property type="match status" value="1"/>
</dbReference>
<dbReference type="AlphaFoldDB" id="A0A4V3WDN0"/>
<dbReference type="Proteomes" id="UP000310636">
    <property type="component" value="Unassembled WGS sequence"/>
</dbReference>
<comment type="caution">
    <text evidence="3">The sequence shown here is derived from an EMBL/GenBank/DDBJ whole genome shotgun (WGS) entry which is preliminary data.</text>
</comment>
<dbReference type="SUPFAM" id="SSF53098">
    <property type="entry name" value="Ribonuclease H-like"/>
    <property type="match status" value="1"/>
</dbReference>
<evidence type="ECO:0000259" key="2">
    <source>
        <dbReference type="PROSITE" id="PS50994"/>
    </source>
</evidence>
<protein>
    <submittedName>
        <fullName evidence="3">Transposase</fullName>
    </submittedName>
</protein>
<feature type="region of interest" description="Disordered" evidence="1">
    <location>
        <begin position="646"/>
        <end position="705"/>
    </location>
</feature>
<keyword evidence="4" id="KW-1185">Reference proteome</keyword>
<dbReference type="Gene3D" id="3.30.420.10">
    <property type="entry name" value="Ribonuclease H-like superfamily/Ribonuclease H"/>
    <property type="match status" value="1"/>
</dbReference>
<dbReference type="InterPro" id="IPR015378">
    <property type="entry name" value="Transposase-like_Mu_C"/>
</dbReference>
<name>A0A4V3WDN0_9BACL</name>
<dbReference type="Pfam" id="PF09299">
    <property type="entry name" value="Mu-transpos_C"/>
    <property type="match status" value="1"/>
</dbReference>
<dbReference type="GO" id="GO:0015074">
    <property type="term" value="P:DNA integration"/>
    <property type="evidence" value="ECO:0007669"/>
    <property type="project" value="InterPro"/>
</dbReference>
<dbReference type="InterPro" id="IPR001584">
    <property type="entry name" value="Integrase_cat-core"/>
</dbReference>
<sequence length="735" mass="85257">MAVQPMYENMVVKWISSDSESRHIERILWLSPANDMLVSIAMDDDTAFPIMKTYSEFVTGFGSNLCKPVEWINGNIPLLDDEINAEHLNLRDKAWDAINNIVSDEPGCYEKSLRGSRVRESQERTGLHKSTIYRYLRRYWQGGKMKNALLPHFNNSGGYGNERAPGDVKRGRPRKFEDEPKGINIDEETKQLLRSGIRLFYNNKEKAPLKVAYQKTLEKFFATGFRQDGNALIPLLPPPDKLPSFGQYRYWFKKEMDLEDTLKSRLGKKRFALEYRPILGSSTYESFGPGSRFQIDATVADVYLVSEYRREWIIGRPIIYIVIDVFSRYIAGIYIGLEGPSWIGAMMALANTTTDKVQFCAQYGIDIDPDDWVSSHLPQKLTADRGELEGEKPSQLIDVLGVDVENASPYRADWKGIVEQQFRLVNLRSIQFIPGAIKERYRERGQRDYRLDAKLTLREFTQIMIHNVLYHNNRHHMLWYDRNEFMVADEVSPIPRDLWHWGIINRNGRLKKQPEHIVKLNLMYQSEATVTAAGIQFKGMHYGCDLAMREQWFVKARAGKTWRVRACYDPRSTNEIYLWLDDGHRFETCTLLEREARYLNKRVEEVEDLLEIERHQGRHQDVNNMLSKIELDAQTKAIVEAASKKTNEAIQHSEESHSQRIKGTRTRRSDEKISNRNQEAFKLSDQDPTQPRESANNVVPLKREAHAETKRAYIAPADKLSKIKAYLLEDGDDDE</sequence>
<dbReference type="EMBL" id="SSOB01000072">
    <property type="protein sequence ID" value="THF72741.1"/>
    <property type="molecule type" value="Genomic_DNA"/>
</dbReference>
<dbReference type="RefSeq" id="WP_136373931.1">
    <property type="nucleotide sequence ID" value="NZ_SSOB01000072.1"/>
</dbReference>
<feature type="compositionally biased region" description="Polar residues" evidence="1">
    <location>
        <begin position="686"/>
        <end position="697"/>
    </location>
</feature>
<organism evidence="3 4">
    <name type="scientific">Cohnella fermenti</name>
    <dbReference type="NCBI Taxonomy" id="2565925"/>
    <lineage>
        <taxon>Bacteria</taxon>
        <taxon>Bacillati</taxon>
        <taxon>Bacillota</taxon>
        <taxon>Bacilli</taxon>
        <taxon>Bacillales</taxon>
        <taxon>Paenibacillaceae</taxon>
        <taxon>Cohnella</taxon>
    </lineage>
</organism>
<feature type="region of interest" description="Disordered" evidence="1">
    <location>
        <begin position="160"/>
        <end position="179"/>
    </location>
</feature>
<reference evidence="3 4" key="1">
    <citation type="submission" date="2019-04" db="EMBL/GenBank/DDBJ databases">
        <title>Cohnella sp. nov. isolated from preserved vegetables.</title>
        <authorList>
            <person name="Lin S.-Y."/>
            <person name="Hung M.-H."/>
            <person name="Young C.-C."/>
        </authorList>
    </citation>
    <scope>NUCLEOTIDE SEQUENCE [LARGE SCALE GENOMIC DNA]</scope>
    <source>
        <strain evidence="3 4">CC-MHH1044</strain>
    </source>
</reference>
<dbReference type="GO" id="GO:0003676">
    <property type="term" value="F:nucleic acid binding"/>
    <property type="evidence" value="ECO:0007669"/>
    <property type="project" value="InterPro"/>
</dbReference>
<gene>
    <name evidence="3" type="ORF">E6C55_32110</name>
</gene>
<evidence type="ECO:0000313" key="3">
    <source>
        <dbReference type="EMBL" id="THF72741.1"/>
    </source>
</evidence>
<evidence type="ECO:0000256" key="1">
    <source>
        <dbReference type="SAM" id="MobiDB-lite"/>
    </source>
</evidence>
<feature type="domain" description="Integrase catalytic" evidence="2">
    <location>
        <begin position="285"/>
        <end position="426"/>
    </location>
</feature>
<dbReference type="InterPro" id="IPR036397">
    <property type="entry name" value="RNaseH_sf"/>
</dbReference>
<proteinExistence type="predicted"/>
<feature type="compositionally biased region" description="Basic and acidic residues" evidence="1">
    <location>
        <begin position="646"/>
        <end position="658"/>
    </location>
</feature>
<feature type="compositionally biased region" description="Basic and acidic residues" evidence="1">
    <location>
        <begin position="164"/>
        <end position="179"/>
    </location>
</feature>